<dbReference type="Pfam" id="PF13409">
    <property type="entry name" value="GST_N_2"/>
    <property type="match status" value="1"/>
</dbReference>
<dbReference type="InterPro" id="IPR036249">
    <property type="entry name" value="Thioredoxin-like_sf"/>
</dbReference>
<dbReference type="CDD" id="cd03194">
    <property type="entry name" value="GST_C_3"/>
    <property type="match status" value="1"/>
</dbReference>
<reference evidence="2 3" key="1">
    <citation type="submission" date="2015-09" db="EMBL/GenBank/DDBJ databases">
        <authorList>
            <person name="Jackson K.R."/>
            <person name="Lunt B.L."/>
            <person name="Fisher J.N.B."/>
            <person name="Gardner A.V."/>
            <person name="Bailey M.E."/>
            <person name="Deus L.M."/>
            <person name="Earl A.S."/>
            <person name="Gibby P.D."/>
            <person name="Hartmann K.A."/>
            <person name="Liu J.E."/>
            <person name="Manci A.M."/>
            <person name="Nielsen D.A."/>
            <person name="Solomon M.B."/>
            <person name="Breakwell D.P."/>
            <person name="Burnett S.H."/>
            <person name="Grose J.H."/>
        </authorList>
    </citation>
    <scope>NUCLEOTIDE SEQUENCE [LARGE SCALE GENOMIC DNA]</scope>
    <source>
        <strain evidence="2 3">16</strain>
    </source>
</reference>
<dbReference type="STRING" id="665126.ABB55_11800"/>
<evidence type="ECO:0000259" key="1">
    <source>
        <dbReference type="PROSITE" id="PS50404"/>
    </source>
</evidence>
<dbReference type="AlphaFoldDB" id="A0A0P6VNE0"/>
<dbReference type="Proteomes" id="UP000048984">
    <property type="component" value="Unassembled WGS sequence"/>
</dbReference>
<evidence type="ECO:0000313" key="2">
    <source>
        <dbReference type="EMBL" id="KPL52811.1"/>
    </source>
</evidence>
<dbReference type="InterPro" id="IPR004045">
    <property type="entry name" value="Glutathione_S-Trfase_N"/>
</dbReference>
<evidence type="ECO:0000313" key="3">
    <source>
        <dbReference type="Proteomes" id="UP000048984"/>
    </source>
</evidence>
<reference evidence="2 3" key="2">
    <citation type="submission" date="2015-10" db="EMBL/GenBank/DDBJ databases">
        <title>Draft Genome Sequence of Prosthecomicrobium hirschii ATCC 27832.</title>
        <authorList>
            <person name="Daniel J."/>
            <person name="Givan S.A."/>
            <person name="Brun Y.V."/>
            <person name="Brown P.J."/>
        </authorList>
    </citation>
    <scope>NUCLEOTIDE SEQUENCE [LARGE SCALE GENOMIC DNA]</scope>
    <source>
        <strain evidence="2 3">16</strain>
    </source>
</reference>
<dbReference type="PANTHER" id="PTHR43968">
    <property type="match status" value="1"/>
</dbReference>
<keyword evidence="3" id="KW-1185">Reference proteome</keyword>
<dbReference type="GO" id="GO:0005737">
    <property type="term" value="C:cytoplasm"/>
    <property type="evidence" value="ECO:0007669"/>
    <property type="project" value="TreeGrafter"/>
</dbReference>
<dbReference type="GO" id="GO:0016740">
    <property type="term" value="F:transferase activity"/>
    <property type="evidence" value="ECO:0007669"/>
    <property type="project" value="UniProtKB-KW"/>
</dbReference>
<dbReference type="InterPro" id="IPR050983">
    <property type="entry name" value="GST_Omega/HSP26"/>
</dbReference>
<keyword evidence="2" id="KW-0808">Transferase</keyword>
<dbReference type="RefSeq" id="WP_054358974.1">
    <property type="nucleotide sequence ID" value="NZ_LJYW01000001.1"/>
</dbReference>
<dbReference type="Gene3D" id="1.20.1050.10">
    <property type="match status" value="1"/>
</dbReference>
<sequence length="218" mass="24284">MARATLTISSKNYSSWSLRGWLLCRMAGLDVQEQVMPLDDPSTKAELLLLSPSFLVPCLTHDGARVWDTLAIAEYLAELKPKAGILPSDRVQRAHCRAIAGEMHSGFYNLRSALPMNLRAHYPDFKVWNGALPDIDRIVTIWRECLAASSGPFLFGAKPTVADAMYAPVCTRFTTYDVKLDALCKAYCQTILAWAPMAEWIAAAKSEPEELEELDVEF</sequence>
<protein>
    <submittedName>
        <fullName evidence="2">Glutathione S-transferase</fullName>
    </submittedName>
</protein>
<gene>
    <name evidence="2" type="ORF">ABB55_11800</name>
</gene>
<dbReference type="PROSITE" id="PS50404">
    <property type="entry name" value="GST_NTER"/>
    <property type="match status" value="1"/>
</dbReference>
<dbReference type="PANTHER" id="PTHR43968:SF6">
    <property type="entry name" value="GLUTATHIONE S-TRANSFERASE OMEGA"/>
    <property type="match status" value="1"/>
</dbReference>
<dbReference type="Gene3D" id="3.40.30.10">
    <property type="entry name" value="Glutaredoxin"/>
    <property type="match status" value="1"/>
</dbReference>
<comment type="caution">
    <text evidence="2">The sequence shown here is derived from an EMBL/GenBank/DDBJ whole genome shotgun (WGS) entry which is preliminary data.</text>
</comment>
<dbReference type="Pfam" id="PF13410">
    <property type="entry name" value="GST_C_2"/>
    <property type="match status" value="1"/>
</dbReference>
<dbReference type="SUPFAM" id="SSF47616">
    <property type="entry name" value="GST C-terminal domain-like"/>
    <property type="match status" value="1"/>
</dbReference>
<dbReference type="EMBL" id="LJYW01000001">
    <property type="protein sequence ID" value="KPL52811.1"/>
    <property type="molecule type" value="Genomic_DNA"/>
</dbReference>
<dbReference type="SUPFAM" id="SSF52833">
    <property type="entry name" value="Thioredoxin-like"/>
    <property type="match status" value="1"/>
</dbReference>
<name>A0A0P6VNE0_9HYPH</name>
<proteinExistence type="predicted"/>
<organism evidence="2 3">
    <name type="scientific">Prosthecodimorpha hirschii</name>
    <dbReference type="NCBI Taxonomy" id="665126"/>
    <lineage>
        <taxon>Bacteria</taxon>
        <taxon>Pseudomonadati</taxon>
        <taxon>Pseudomonadota</taxon>
        <taxon>Alphaproteobacteria</taxon>
        <taxon>Hyphomicrobiales</taxon>
        <taxon>Ancalomicrobiaceae</taxon>
        <taxon>Prosthecodimorpha</taxon>
    </lineage>
</organism>
<dbReference type="CDD" id="cd03043">
    <property type="entry name" value="GST_N_1"/>
    <property type="match status" value="1"/>
</dbReference>
<accession>A0A0P6VNE0</accession>
<feature type="domain" description="GST N-terminal" evidence="1">
    <location>
        <begin position="4"/>
        <end position="84"/>
    </location>
</feature>
<dbReference type="InterPro" id="IPR036282">
    <property type="entry name" value="Glutathione-S-Trfase_C_sf"/>
</dbReference>